<reference evidence="3 4" key="1">
    <citation type="submission" date="2020-10" db="EMBL/GenBank/DDBJ databases">
        <title>Genomic Encyclopedia of Type Strains, Phase IV (KMG-IV): sequencing the most valuable type-strain genomes for metagenomic binning, comparative biology and taxonomic classification.</title>
        <authorList>
            <person name="Goeker M."/>
        </authorList>
    </citation>
    <scope>NUCLEOTIDE SEQUENCE [LARGE SCALE GENOMIC DNA]</scope>
    <source>
        <strain evidence="3 4">DSM 4194</strain>
    </source>
</reference>
<dbReference type="RefSeq" id="WP_192623094.1">
    <property type="nucleotide sequence ID" value="NZ_JADBGG010000006.1"/>
</dbReference>
<accession>A0ABR9H1A6</accession>
<name>A0ABR9H1A6_9BACT</name>
<comment type="caution">
    <text evidence="3">The sequence shown here is derived from an EMBL/GenBank/DDBJ whole genome shotgun (WGS) entry which is preliminary data.</text>
</comment>
<dbReference type="PANTHER" id="PTHR34611">
    <property type="match status" value="1"/>
</dbReference>
<dbReference type="InterPro" id="IPR010106">
    <property type="entry name" value="RpnA"/>
</dbReference>
<evidence type="ECO:0000259" key="2">
    <source>
        <dbReference type="Pfam" id="PF04754"/>
    </source>
</evidence>
<evidence type="ECO:0000313" key="4">
    <source>
        <dbReference type="Proteomes" id="UP000639010"/>
    </source>
</evidence>
<dbReference type="NCBIfam" id="TIGR01784">
    <property type="entry name" value="T_den_put_tspse"/>
    <property type="match status" value="1"/>
</dbReference>
<evidence type="ECO:0000313" key="3">
    <source>
        <dbReference type="EMBL" id="MBE1424473.1"/>
    </source>
</evidence>
<keyword evidence="4" id="KW-1185">Reference proteome</keyword>
<dbReference type="Pfam" id="PF04754">
    <property type="entry name" value="Transposase_31"/>
    <property type="match status" value="1"/>
</dbReference>
<proteinExistence type="inferred from homology"/>
<protein>
    <submittedName>
        <fullName evidence="3">Transposase/invertase (TIGR01784 family)</fullName>
    </submittedName>
</protein>
<dbReference type="EMBL" id="JADBGG010000006">
    <property type="protein sequence ID" value="MBE1424473.1"/>
    <property type="molecule type" value="Genomic_DNA"/>
</dbReference>
<dbReference type="Proteomes" id="UP000639010">
    <property type="component" value="Unassembled WGS sequence"/>
</dbReference>
<organism evidence="3 4">
    <name type="scientific">Desulfomicrobium macestii</name>
    <dbReference type="NCBI Taxonomy" id="90731"/>
    <lineage>
        <taxon>Bacteria</taxon>
        <taxon>Pseudomonadati</taxon>
        <taxon>Thermodesulfobacteriota</taxon>
        <taxon>Desulfovibrionia</taxon>
        <taxon>Desulfovibrionales</taxon>
        <taxon>Desulfomicrobiaceae</taxon>
        <taxon>Desulfomicrobium</taxon>
    </lineage>
</organism>
<dbReference type="InterPro" id="IPR051699">
    <property type="entry name" value="Rpn/YhgA-like_nuclease"/>
</dbReference>
<comment type="similarity">
    <text evidence="1">Belongs to the Rpn/YhgA-like nuclease family.</text>
</comment>
<evidence type="ECO:0000256" key="1">
    <source>
        <dbReference type="ARBA" id="ARBA00009787"/>
    </source>
</evidence>
<gene>
    <name evidence="3" type="ORF">H4684_001105</name>
</gene>
<dbReference type="InterPro" id="IPR006842">
    <property type="entry name" value="Transposase_31"/>
</dbReference>
<sequence length="335" mass="38630">MKPVNNIHDNLFRYTMSHSNVAADFLVQYLPSEVTGNLRLDTLTIAKDTFVDPNQREHYSDLLYTVLLKGGTSAFVYFLFEHKSRPDRFVALQILRYMVEIWELHRKQQKKSKTLPLIIPIVVYHGKNTQKASRLADLIELPDMKCNAYVPRFDLAFYDFSPASDEKIKGAITLRLMLACFRAKNNPRTVGHVMDLFGLLAKLDNSATSMRWIEVIATYLFQTMDIDRDVMHNIASIQLDANKEGKVMTLADRLRKEGRIEGRMEGKLEGKMEGKMEGEVMGRHAVLQRLLGKRFGKDILDIRMQDRLRSASAEQLDLWAERILDATTIEDVFRE</sequence>
<dbReference type="PANTHER" id="PTHR34611:SF2">
    <property type="entry name" value="INACTIVE RECOMBINATION-PROMOTING NUCLEASE-LIKE PROTEIN RPNE-RELATED"/>
    <property type="match status" value="1"/>
</dbReference>
<feature type="domain" description="Transposase (putative) YhgA-like" evidence="2">
    <location>
        <begin position="7"/>
        <end position="206"/>
    </location>
</feature>